<protein>
    <recommendedName>
        <fullName evidence="4">DNA-binding protein</fullName>
    </recommendedName>
</protein>
<feature type="region of interest" description="Disordered" evidence="1">
    <location>
        <begin position="1"/>
        <end position="30"/>
    </location>
</feature>
<dbReference type="EMBL" id="JACERK010000004">
    <property type="protein sequence ID" value="MBA5232698.1"/>
    <property type="molecule type" value="Genomic_DNA"/>
</dbReference>
<organism evidence="2 3">
    <name type="scientific">Pectobacterium aroidearum</name>
    <dbReference type="NCBI Taxonomy" id="1201031"/>
    <lineage>
        <taxon>Bacteria</taxon>
        <taxon>Pseudomonadati</taxon>
        <taxon>Pseudomonadota</taxon>
        <taxon>Gammaproteobacteria</taxon>
        <taxon>Enterobacterales</taxon>
        <taxon>Pectobacteriaceae</taxon>
        <taxon>Pectobacterium</taxon>
    </lineage>
</organism>
<accession>A0ABR5ZDP3</accession>
<keyword evidence="3" id="KW-1185">Reference proteome</keyword>
<proteinExistence type="predicted"/>
<dbReference type="RefSeq" id="WP_181829550.1">
    <property type="nucleotide sequence ID" value="NZ_CP104757.1"/>
</dbReference>
<feature type="compositionally biased region" description="Basic and acidic residues" evidence="1">
    <location>
        <begin position="1"/>
        <end position="13"/>
    </location>
</feature>
<comment type="caution">
    <text evidence="2">The sequence shown here is derived from an EMBL/GenBank/DDBJ whole genome shotgun (WGS) entry which is preliminary data.</text>
</comment>
<evidence type="ECO:0000313" key="3">
    <source>
        <dbReference type="Proteomes" id="UP000530038"/>
    </source>
</evidence>
<dbReference type="Proteomes" id="UP000530038">
    <property type="component" value="Unassembled WGS sequence"/>
</dbReference>
<evidence type="ECO:0000256" key="1">
    <source>
        <dbReference type="SAM" id="MobiDB-lite"/>
    </source>
</evidence>
<name>A0ABR5ZDP3_9GAMM</name>
<evidence type="ECO:0000313" key="2">
    <source>
        <dbReference type="EMBL" id="MBA5232698.1"/>
    </source>
</evidence>
<reference evidence="2 3" key="1">
    <citation type="submission" date="2020-07" db="EMBL/GenBank/DDBJ databases">
        <title>Characterization of Pectobacterium aroidearum strains causing soft rot on Amorphophallus konjac.</title>
        <authorList>
            <person name="Xie H."/>
        </authorList>
    </citation>
    <scope>NUCLEOTIDE SEQUENCE [LARGE SCALE GENOMIC DNA]</scope>
    <source>
        <strain evidence="2 3">MY10</strain>
    </source>
</reference>
<sequence>MSNHKDKVERNWEHQGNNGAKRERDSISKPDGVFNLVEEVRTHRRKVANIDGNPKSREMISFDSADKLAEEVAALRDKK</sequence>
<evidence type="ECO:0008006" key="4">
    <source>
        <dbReference type="Google" id="ProtNLM"/>
    </source>
</evidence>
<gene>
    <name evidence="2" type="ORF">H2Y56_11310</name>
</gene>